<dbReference type="InterPro" id="IPR013785">
    <property type="entry name" value="Aldolase_TIM"/>
</dbReference>
<accession>A0ABU7XAA7</accession>
<dbReference type="SUPFAM" id="SSF51412">
    <property type="entry name" value="Inosine monophosphate dehydrogenase (IMPDH)"/>
    <property type="match status" value="1"/>
</dbReference>
<gene>
    <name evidence="1" type="ORF">PV361_04345</name>
</gene>
<protein>
    <submittedName>
        <fullName evidence="1">Hydrolase</fullName>
    </submittedName>
</protein>
<dbReference type="Proteomes" id="UP001328425">
    <property type="component" value="Unassembled WGS sequence"/>
</dbReference>
<proteinExistence type="predicted"/>
<sequence length="240" mass="26083">MENFENNFENIEKKKKFVPSIDTELRRRQVSVPEVTYRASGINFMGKRIKSLMFTNDIPIIVNNNAQAIMSVYPFTPQLKIVSAIMEVASVPVFVGIGGGTTSGLRAVNIGLQAELMGAAGVVVNAPMSNANIKIISKALDIAVIATVITKEDDIKGKVKAGARILNIAGGKNTAELVKYTRKIVGEEFPIIATGGHTDEHILATIEAGANAITYTPQSSSEIFSEVMEKYRHNMKDKEK</sequence>
<evidence type="ECO:0000313" key="1">
    <source>
        <dbReference type="EMBL" id="MEF3317930.1"/>
    </source>
</evidence>
<organism evidence="1 2">
    <name type="scientific">Peptoniphilus grossensis</name>
    <dbReference type="NCBI Taxonomy" id="1465756"/>
    <lineage>
        <taxon>Bacteria</taxon>
        <taxon>Bacillati</taxon>
        <taxon>Bacillota</taxon>
        <taxon>Tissierellia</taxon>
        <taxon>Tissierellales</taxon>
        <taxon>Peptoniphilaceae</taxon>
        <taxon>Peptoniphilus</taxon>
    </lineage>
</organism>
<dbReference type="EMBL" id="JARBCY010000029">
    <property type="protein sequence ID" value="MEF3317930.1"/>
    <property type="molecule type" value="Genomic_DNA"/>
</dbReference>
<comment type="caution">
    <text evidence="1">The sequence shown here is derived from an EMBL/GenBank/DDBJ whole genome shotgun (WGS) entry which is preliminary data.</text>
</comment>
<reference evidence="1 2" key="1">
    <citation type="submission" date="2022-11" db="EMBL/GenBank/DDBJ databases">
        <title>The First Case of Preauricular Fistular Abscess Caused by Peptoniphilus grossensis.</title>
        <authorList>
            <person name="Byun J.-H."/>
        </authorList>
    </citation>
    <scope>NUCLEOTIDE SEQUENCE [LARGE SCALE GENOMIC DNA]</scope>
    <source>
        <strain evidence="1 2">GYB008</strain>
    </source>
</reference>
<dbReference type="GO" id="GO:0016787">
    <property type="term" value="F:hydrolase activity"/>
    <property type="evidence" value="ECO:0007669"/>
    <property type="project" value="UniProtKB-KW"/>
</dbReference>
<name>A0ABU7XAA7_9FIRM</name>
<keyword evidence="1" id="KW-0378">Hydrolase</keyword>
<dbReference type="Gene3D" id="3.20.20.70">
    <property type="entry name" value="Aldolase class I"/>
    <property type="match status" value="1"/>
</dbReference>
<dbReference type="RefSeq" id="WP_288166350.1">
    <property type="nucleotide sequence ID" value="NZ_JARBCY010000029.1"/>
</dbReference>
<evidence type="ECO:0000313" key="2">
    <source>
        <dbReference type="Proteomes" id="UP001328425"/>
    </source>
</evidence>
<keyword evidence="2" id="KW-1185">Reference proteome</keyword>